<keyword evidence="3" id="KW-1185">Reference proteome</keyword>
<sequence>MTAIAKWFYPVVVLALLWNLMGLFAFWTDVTMTPEQIAAMPAAMQEAYQSRPLWSVLATAAAVLGGTLGTVLLLLRLPLATPLLLVSLLGVVLQDISFALDPAARALIDQTVIILQSLVLLIAVALLYLARTAGQRGWLKTGQSAS</sequence>
<comment type="caution">
    <text evidence="2">The sequence shown here is derived from an EMBL/GenBank/DDBJ whole genome shotgun (WGS) entry which is preliminary data.</text>
</comment>
<dbReference type="RefSeq" id="WP_377241650.1">
    <property type="nucleotide sequence ID" value="NZ_JBHLXP010000001.1"/>
</dbReference>
<reference evidence="2 3" key="1">
    <citation type="submission" date="2024-09" db="EMBL/GenBank/DDBJ databases">
        <authorList>
            <person name="Sun Q."/>
            <person name="Mori K."/>
        </authorList>
    </citation>
    <scope>NUCLEOTIDE SEQUENCE [LARGE SCALE GENOMIC DNA]</scope>
    <source>
        <strain evidence="2 3">KCTC 23315</strain>
    </source>
</reference>
<keyword evidence="1" id="KW-0812">Transmembrane</keyword>
<keyword evidence="1" id="KW-0472">Membrane</keyword>
<dbReference type="EMBL" id="JBHLXP010000001">
    <property type="protein sequence ID" value="MFC0047938.1"/>
    <property type="molecule type" value="Genomic_DNA"/>
</dbReference>
<keyword evidence="1" id="KW-1133">Transmembrane helix</keyword>
<organism evidence="2 3">
    <name type="scientific">Rheinheimera tilapiae</name>
    <dbReference type="NCBI Taxonomy" id="875043"/>
    <lineage>
        <taxon>Bacteria</taxon>
        <taxon>Pseudomonadati</taxon>
        <taxon>Pseudomonadota</taxon>
        <taxon>Gammaproteobacteria</taxon>
        <taxon>Chromatiales</taxon>
        <taxon>Chromatiaceae</taxon>
        <taxon>Rheinheimera</taxon>
    </lineage>
</organism>
<accession>A0ABV6BD10</accession>
<name>A0ABV6BD10_9GAMM</name>
<gene>
    <name evidence="2" type="ORF">ACFFJP_06525</name>
</gene>
<feature type="transmembrane region" description="Helical" evidence="1">
    <location>
        <begin position="82"/>
        <end position="100"/>
    </location>
</feature>
<evidence type="ECO:0008006" key="4">
    <source>
        <dbReference type="Google" id="ProtNLM"/>
    </source>
</evidence>
<feature type="transmembrane region" description="Helical" evidence="1">
    <location>
        <begin position="112"/>
        <end position="130"/>
    </location>
</feature>
<feature type="transmembrane region" description="Helical" evidence="1">
    <location>
        <begin position="53"/>
        <end position="75"/>
    </location>
</feature>
<evidence type="ECO:0000256" key="1">
    <source>
        <dbReference type="SAM" id="Phobius"/>
    </source>
</evidence>
<evidence type="ECO:0000313" key="3">
    <source>
        <dbReference type="Proteomes" id="UP001589813"/>
    </source>
</evidence>
<feature type="transmembrane region" description="Helical" evidence="1">
    <location>
        <begin position="7"/>
        <end position="27"/>
    </location>
</feature>
<dbReference type="Proteomes" id="UP001589813">
    <property type="component" value="Unassembled WGS sequence"/>
</dbReference>
<protein>
    <recommendedName>
        <fullName evidence="4">Sugar transporter</fullName>
    </recommendedName>
</protein>
<evidence type="ECO:0000313" key="2">
    <source>
        <dbReference type="EMBL" id="MFC0047938.1"/>
    </source>
</evidence>
<proteinExistence type="predicted"/>